<dbReference type="EC" id="2.1.1.37" evidence="1"/>
<evidence type="ECO:0000256" key="4">
    <source>
        <dbReference type="ARBA" id="ARBA00022691"/>
    </source>
</evidence>
<organism evidence="7 8">
    <name type="scientific">Dysosmobacter welbionis</name>
    <dbReference type="NCBI Taxonomy" id="2093857"/>
    <lineage>
        <taxon>Bacteria</taxon>
        <taxon>Bacillati</taxon>
        <taxon>Bacillota</taxon>
        <taxon>Clostridia</taxon>
        <taxon>Eubacteriales</taxon>
        <taxon>Oscillospiraceae</taxon>
        <taxon>Dysosmobacter</taxon>
    </lineage>
</organism>
<dbReference type="InterPro" id="IPR001525">
    <property type="entry name" value="C5_MeTfrase"/>
</dbReference>
<dbReference type="SUPFAM" id="SSF53335">
    <property type="entry name" value="S-adenosyl-L-methionine-dependent methyltransferases"/>
    <property type="match status" value="1"/>
</dbReference>
<dbReference type="Proteomes" id="UP000298642">
    <property type="component" value="Chromosome"/>
</dbReference>
<keyword evidence="3 6" id="KW-0808">Transferase</keyword>
<dbReference type="GO" id="GO:0003677">
    <property type="term" value="F:DNA binding"/>
    <property type="evidence" value="ECO:0007669"/>
    <property type="project" value="TreeGrafter"/>
</dbReference>
<evidence type="ECO:0000256" key="3">
    <source>
        <dbReference type="ARBA" id="ARBA00022679"/>
    </source>
</evidence>
<dbReference type="Gene3D" id="3.90.120.10">
    <property type="entry name" value="DNA Methylase, subunit A, domain 2"/>
    <property type="match status" value="1"/>
</dbReference>
<feature type="active site" evidence="6">
    <location>
        <position position="109"/>
    </location>
</feature>
<evidence type="ECO:0000256" key="5">
    <source>
        <dbReference type="ARBA" id="ARBA00022747"/>
    </source>
</evidence>
<dbReference type="PANTHER" id="PTHR10629:SF52">
    <property type="entry name" value="DNA (CYTOSINE-5)-METHYLTRANSFERASE 1"/>
    <property type="match status" value="1"/>
</dbReference>
<proteinExistence type="inferred from homology"/>
<dbReference type="GO" id="GO:0032259">
    <property type="term" value="P:methylation"/>
    <property type="evidence" value="ECO:0007669"/>
    <property type="project" value="UniProtKB-KW"/>
</dbReference>
<name>A0A4D7AUH2_9FIRM</name>
<dbReference type="InterPro" id="IPR029063">
    <property type="entry name" value="SAM-dependent_MTases_sf"/>
</dbReference>
<dbReference type="REBASE" id="311149">
    <property type="entry name" value="M.ObaJ115ORF8105P"/>
</dbReference>
<evidence type="ECO:0000256" key="2">
    <source>
        <dbReference type="ARBA" id="ARBA00022603"/>
    </source>
</evidence>
<evidence type="ECO:0000313" key="7">
    <source>
        <dbReference type="EMBL" id="QCI59190.1"/>
    </source>
</evidence>
<gene>
    <name evidence="7" type="ORF">EIO64_08105</name>
</gene>
<evidence type="ECO:0000313" key="8">
    <source>
        <dbReference type="Proteomes" id="UP000298642"/>
    </source>
</evidence>
<dbReference type="GO" id="GO:0009307">
    <property type="term" value="P:DNA restriction-modification system"/>
    <property type="evidence" value="ECO:0007669"/>
    <property type="project" value="UniProtKB-KW"/>
</dbReference>
<dbReference type="PROSITE" id="PS51679">
    <property type="entry name" value="SAM_MT_C5"/>
    <property type="match status" value="1"/>
</dbReference>
<protein>
    <recommendedName>
        <fullName evidence="1">DNA (cytosine-5-)-methyltransferase</fullName>
        <ecNumber evidence="1">2.1.1.37</ecNumber>
    </recommendedName>
</protein>
<dbReference type="InterPro" id="IPR050390">
    <property type="entry name" value="C5-Methyltransferase"/>
</dbReference>
<dbReference type="AlphaFoldDB" id="A0A4D7AUH2"/>
<dbReference type="EMBL" id="CP034413">
    <property type="protein sequence ID" value="QCI59190.1"/>
    <property type="molecule type" value="Genomic_DNA"/>
</dbReference>
<keyword evidence="4 6" id="KW-0949">S-adenosyl-L-methionine</keyword>
<evidence type="ECO:0000256" key="1">
    <source>
        <dbReference type="ARBA" id="ARBA00011975"/>
    </source>
</evidence>
<accession>A0A4D7AUH2</accession>
<keyword evidence="5" id="KW-0680">Restriction system</keyword>
<dbReference type="KEGG" id="obj:EIO64_08105"/>
<dbReference type="Gene3D" id="3.40.50.150">
    <property type="entry name" value="Vaccinia Virus protein VP39"/>
    <property type="match status" value="1"/>
</dbReference>
<dbReference type="PANTHER" id="PTHR10629">
    <property type="entry name" value="CYTOSINE-SPECIFIC METHYLTRANSFERASE"/>
    <property type="match status" value="1"/>
</dbReference>
<dbReference type="Pfam" id="PF00145">
    <property type="entry name" value="DNA_methylase"/>
    <property type="match status" value="2"/>
</dbReference>
<keyword evidence="2 6" id="KW-0489">Methyltransferase</keyword>
<sequence length="601" mass="66030">MGVLPEDWERLRPIHGHDRGRQTVSKAQISMWEEKIVDSFAGGGGASTGIELATGRVVDIAINHDPDAILMHKTNHPHTVHYQASVWDVDPLEVTGGSPVGLLWASPDCKHFSKAKGGKPVNKRIRGLAWIVLRWAGTVRPRVIILENVEEFQTWGPVRRGRPVKSKAGQTFKQFISQLEGLGYAAEWRELVAADYGAPTTRKRFFLIARCDGRPIVWPEPTHAPAGSREVLEGRKKPWRSAAEIIDWSLPCPSIFDTREEIREKYGLSAQRPLRPNTMRRVARGVDKFVIKSAAPFIVPMGYGERDGQAPRVHNIADPAPTAVGKGKHGVCGPAMVPWTVTNTTNSTGHPVNEPIDTARTGGGGGQMFLGASLIQYHTEQSEHVRGQEITGPIMTIDAANRYGLTAASLVKYYGNDQHGQNIRDPLHTVISKDHEGLTTAHLVKMKGTNLGGPATEPVQTITAGGGHHGVVTTRITRAEPGADLKHWPEIRELLNTYCGYDLGPEDVILLQIGGVWYFMADIGLRMLTPRELYRANGFPDDYKIERDYTGQTYGKSKQVARCGNAVPPPFATALVRANLPEWCAGVEISTMEELERAVAV</sequence>
<dbReference type="GO" id="GO:0003886">
    <property type="term" value="F:DNA (cytosine-5-)-methyltransferase activity"/>
    <property type="evidence" value="ECO:0007669"/>
    <property type="project" value="UniProtKB-EC"/>
</dbReference>
<evidence type="ECO:0000256" key="6">
    <source>
        <dbReference type="PROSITE-ProRule" id="PRU01016"/>
    </source>
</evidence>
<dbReference type="GO" id="GO:0044027">
    <property type="term" value="P:negative regulation of gene expression via chromosomal CpG island methylation"/>
    <property type="evidence" value="ECO:0007669"/>
    <property type="project" value="TreeGrafter"/>
</dbReference>
<dbReference type="PRINTS" id="PR00105">
    <property type="entry name" value="C5METTRFRASE"/>
</dbReference>
<reference evidence="8" key="1">
    <citation type="submission" date="2018-12" db="EMBL/GenBank/DDBJ databases">
        <title>Dusodibacter welbiota gen. nov., sp. nov., isolated from human faeces and emended description of the Oscillibacter genus.</title>
        <authorList>
            <person name="Le Roy T."/>
            <person name="Van der Smissen P."/>
            <person name="Delzenne N."/>
            <person name="Muccioli G."/>
            <person name="Collet J.F."/>
            <person name="Cani P.D."/>
        </authorList>
    </citation>
    <scope>NUCLEOTIDE SEQUENCE [LARGE SCALE GENOMIC DNA]</scope>
    <source>
        <strain evidence="8">J115</strain>
    </source>
</reference>
<comment type="similarity">
    <text evidence="6">Belongs to the class I-like SAM-binding methyltransferase superfamily. C5-methyltransferase family.</text>
</comment>
<keyword evidence="8" id="KW-1185">Reference proteome</keyword>